<organism evidence="1">
    <name type="scientific">marine sediment metagenome</name>
    <dbReference type="NCBI Taxonomy" id="412755"/>
    <lineage>
        <taxon>unclassified sequences</taxon>
        <taxon>metagenomes</taxon>
        <taxon>ecological metagenomes</taxon>
    </lineage>
</organism>
<evidence type="ECO:0008006" key="2">
    <source>
        <dbReference type="Google" id="ProtNLM"/>
    </source>
</evidence>
<dbReference type="AlphaFoldDB" id="X1MW40"/>
<proteinExistence type="predicted"/>
<gene>
    <name evidence="1" type="ORF">S06H3_08684</name>
</gene>
<accession>X1MW40</accession>
<dbReference type="EMBL" id="BARV01003702">
    <property type="protein sequence ID" value="GAI10574.1"/>
    <property type="molecule type" value="Genomic_DNA"/>
</dbReference>
<protein>
    <recommendedName>
        <fullName evidence="2">Glycosyltransferase subfamily 4-like N-terminal domain-containing protein</fullName>
    </recommendedName>
</protein>
<reference evidence="1" key="1">
    <citation type="journal article" date="2014" name="Front. Microbiol.">
        <title>High frequency of phylogenetically diverse reductive dehalogenase-homologous genes in deep subseafloor sedimentary metagenomes.</title>
        <authorList>
            <person name="Kawai M."/>
            <person name="Futagami T."/>
            <person name="Toyoda A."/>
            <person name="Takaki Y."/>
            <person name="Nishi S."/>
            <person name="Hori S."/>
            <person name="Arai W."/>
            <person name="Tsubouchi T."/>
            <person name="Morono Y."/>
            <person name="Uchiyama I."/>
            <person name="Ito T."/>
            <person name="Fujiyama A."/>
            <person name="Inagaki F."/>
            <person name="Takami H."/>
        </authorList>
    </citation>
    <scope>NUCLEOTIDE SEQUENCE</scope>
    <source>
        <strain evidence="1">Expedition CK06-06</strain>
    </source>
</reference>
<name>X1MW40_9ZZZZ</name>
<evidence type="ECO:0000313" key="1">
    <source>
        <dbReference type="EMBL" id="GAI10574.1"/>
    </source>
</evidence>
<dbReference type="SUPFAM" id="SSF53756">
    <property type="entry name" value="UDP-Glycosyltransferase/glycogen phosphorylase"/>
    <property type="match status" value="1"/>
</dbReference>
<sequence length="133" mass="15149">MIEYIEGAEKIIRRLKPNILAVIQDVTPIYRTICRTFRRHGLPVLVMQHGALTSDVGMGGFQIMPLEAQRQAVWGEFYRDEWGSKRGKPPECQVVVGNPKYDFIAEGYYPQKSEICRKLGLNPERGIIVVATE</sequence>
<feature type="non-terminal residue" evidence="1">
    <location>
        <position position="133"/>
    </location>
</feature>
<comment type="caution">
    <text evidence="1">The sequence shown here is derived from an EMBL/GenBank/DDBJ whole genome shotgun (WGS) entry which is preliminary data.</text>
</comment>